<proteinExistence type="predicted"/>
<gene>
    <name evidence="1" type="ORF">CIHUM_09800</name>
</gene>
<accession>A0ABY7UGV8</accession>
<keyword evidence="2" id="KW-1185">Reference proteome</keyword>
<name>A0ABY7UGV8_9CORY</name>
<organism evidence="1 2">
    <name type="scientific">Corynebacterium ihumii</name>
    <dbReference type="NCBI Taxonomy" id="1232427"/>
    <lineage>
        <taxon>Bacteria</taxon>
        <taxon>Bacillati</taxon>
        <taxon>Actinomycetota</taxon>
        <taxon>Actinomycetes</taxon>
        <taxon>Mycobacteriales</taxon>
        <taxon>Corynebacteriaceae</taxon>
        <taxon>Corynebacterium</taxon>
    </lineage>
</organism>
<evidence type="ECO:0000313" key="1">
    <source>
        <dbReference type="EMBL" id="WCZ35352.1"/>
    </source>
</evidence>
<reference evidence="1 2" key="1">
    <citation type="submission" date="2020-10" db="EMBL/GenBank/DDBJ databases">
        <title>Complete genome sequence of Corynebacterium ihumii DSM 45751.</title>
        <authorList>
            <person name="Ruckert C."/>
            <person name="Albersmeier A."/>
            <person name="Busche T."/>
            <person name="Jaenicke S."/>
            <person name="Winkler A."/>
            <person name="Friethjonsson O.H."/>
            <person name="Hreggviethsson G.O."/>
            <person name="Lambert C."/>
            <person name="Badcock D."/>
            <person name="Bernaerts K."/>
            <person name="Anne J."/>
            <person name="Economou A."/>
            <person name="Kalinowski J."/>
        </authorList>
    </citation>
    <scope>NUCLEOTIDE SEQUENCE [LARGE SCALE GENOMIC DNA]</scope>
    <source>
        <strain evidence="1 2">DSM 45751</strain>
    </source>
</reference>
<protein>
    <submittedName>
        <fullName evidence="1">Uncharacterized protein</fullName>
    </submittedName>
</protein>
<sequence>MVRCMTFLQLTTDTAPAARSCIRSFTVLPTTHLSPSRSASALTSLQDNELLLIDECTSRLDTHLREVAAFASEVEQADARFGKGLTP</sequence>
<evidence type="ECO:0000313" key="2">
    <source>
        <dbReference type="Proteomes" id="UP001220577"/>
    </source>
</evidence>
<dbReference type="Proteomes" id="UP001220577">
    <property type="component" value="Chromosome"/>
</dbReference>
<dbReference type="EMBL" id="CP063190">
    <property type="protein sequence ID" value="WCZ35352.1"/>
    <property type="molecule type" value="Genomic_DNA"/>
</dbReference>